<comment type="subcellular location">
    <subcellularLocation>
        <location evidence="1">Cell membrane</location>
        <topology evidence="1">Multi-pass membrane protein</topology>
    </subcellularLocation>
</comment>
<keyword evidence="4 7" id="KW-0812">Transmembrane</keyword>
<evidence type="ECO:0000256" key="6">
    <source>
        <dbReference type="ARBA" id="ARBA00023136"/>
    </source>
</evidence>
<dbReference type="AlphaFoldDB" id="A0A9X3MU14"/>
<dbReference type="GO" id="GO:0005886">
    <property type="term" value="C:plasma membrane"/>
    <property type="evidence" value="ECO:0007669"/>
    <property type="project" value="UniProtKB-SubCell"/>
</dbReference>
<gene>
    <name evidence="8" type="ORF">OM076_19685</name>
</gene>
<evidence type="ECO:0000313" key="8">
    <source>
        <dbReference type="EMBL" id="MDA0162505.1"/>
    </source>
</evidence>
<dbReference type="Pfam" id="PF01891">
    <property type="entry name" value="CbiM"/>
    <property type="match status" value="1"/>
</dbReference>
<evidence type="ECO:0000256" key="4">
    <source>
        <dbReference type="ARBA" id="ARBA00022692"/>
    </source>
</evidence>
<dbReference type="InterPro" id="IPR002751">
    <property type="entry name" value="CbiM/NikMN"/>
</dbReference>
<dbReference type="PANTHER" id="PTHR34229:SF1">
    <property type="entry name" value="METAL TRANSPORT PROTEIN HI_1621-RELATED"/>
    <property type="match status" value="1"/>
</dbReference>
<feature type="transmembrane region" description="Helical" evidence="7">
    <location>
        <begin position="169"/>
        <end position="193"/>
    </location>
</feature>
<name>A0A9X3MU14_9ACTN</name>
<accession>A0A9X3MU14</accession>
<dbReference type="PANTHER" id="PTHR34229">
    <property type="entry name" value="METAL TRANSPORT PROTEIN HI_1621-RELATED"/>
    <property type="match status" value="1"/>
</dbReference>
<dbReference type="RefSeq" id="WP_270041746.1">
    <property type="nucleotide sequence ID" value="NZ_JAPDOD010000019.1"/>
</dbReference>
<protein>
    <submittedName>
        <fullName evidence="8">Energy-coupling factor ABC transporter permease</fullName>
    </submittedName>
</protein>
<keyword evidence="3" id="KW-1003">Cell membrane</keyword>
<proteinExistence type="predicted"/>
<keyword evidence="2" id="KW-0813">Transport</keyword>
<feature type="transmembrane region" description="Helical" evidence="7">
    <location>
        <begin position="105"/>
        <end position="128"/>
    </location>
</feature>
<keyword evidence="9" id="KW-1185">Reference proteome</keyword>
<evidence type="ECO:0000256" key="2">
    <source>
        <dbReference type="ARBA" id="ARBA00022448"/>
    </source>
</evidence>
<feature type="transmembrane region" description="Helical" evidence="7">
    <location>
        <begin position="6"/>
        <end position="28"/>
    </location>
</feature>
<keyword evidence="6 7" id="KW-0472">Membrane</keyword>
<feature type="transmembrane region" description="Helical" evidence="7">
    <location>
        <begin position="68"/>
        <end position="93"/>
    </location>
</feature>
<evidence type="ECO:0000256" key="3">
    <source>
        <dbReference type="ARBA" id="ARBA00022475"/>
    </source>
</evidence>
<sequence>MHIPDGFLTGQAALIGTVTGAAGIAVCLHRARRSMREKDLPLAGLAAAFFLVAEAPMVPITVGTQGHLLGGALAVALLGPWAGALTIAVVCAIQALVLGDGGITTLGLTITNLALVPAFVGYPLMLALRRAIPVAYACAAAAVVSVLLAATIFVLEVELGAAVQIDRTAIAVSILGSYAIIAAIEAALTFLIVRALVAVRPDLVQVARRRAVSG</sequence>
<evidence type="ECO:0000313" key="9">
    <source>
        <dbReference type="Proteomes" id="UP001149140"/>
    </source>
</evidence>
<dbReference type="EMBL" id="JAPDOD010000019">
    <property type="protein sequence ID" value="MDA0162505.1"/>
    <property type="molecule type" value="Genomic_DNA"/>
</dbReference>
<reference evidence="8" key="1">
    <citation type="submission" date="2022-10" db="EMBL/GenBank/DDBJ databases">
        <title>The WGS of Solirubrobacter ginsenosidimutans DSM 21036.</title>
        <authorList>
            <person name="Jiang Z."/>
        </authorList>
    </citation>
    <scope>NUCLEOTIDE SEQUENCE</scope>
    <source>
        <strain evidence="8">DSM 21036</strain>
    </source>
</reference>
<feature type="transmembrane region" description="Helical" evidence="7">
    <location>
        <begin position="40"/>
        <end position="62"/>
    </location>
</feature>
<organism evidence="8 9">
    <name type="scientific">Solirubrobacter ginsenosidimutans</name>
    <dbReference type="NCBI Taxonomy" id="490573"/>
    <lineage>
        <taxon>Bacteria</taxon>
        <taxon>Bacillati</taxon>
        <taxon>Actinomycetota</taxon>
        <taxon>Thermoleophilia</taxon>
        <taxon>Solirubrobacterales</taxon>
        <taxon>Solirubrobacteraceae</taxon>
        <taxon>Solirubrobacter</taxon>
    </lineage>
</organism>
<evidence type="ECO:0000256" key="7">
    <source>
        <dbReference type="SAM" id="Phobius"/>
    </source>
</evidence>
<dbReference type="Proteomes" id="UP001149140">
    <property type="component" value="Unassembled WGS sequence"/>
</dbReference>
<dbReference type="Gene3D" id="1.10.1760.20">
    <property type="match status" value="1"/>
</dbReference>
<keyword evidence="5 7" id="KW-1133">Transmembrane helix</keyword>
<feature type="transmembrane region" description="Helical" evidence="7">
    <location>
        <begin position="134"/>
        <end position="157"/>
    </location>
</feature>
<dbReference type="GO" id="GO:0000041">
    <property type="term" value="P:transition metal ion transport"/>
    <property type="evidence" value="ECO:0007669"/>
    <property type="project" value="InterPro"/>
</dbReference>
<evidence type="ECO:0000256" key="5">
    <source>
        <dbReference type="ARBA" id="ARBA00022989"/>
    </source>
</evidence>
<comment type="caution">
    <text evidence="8">The sequence shown here is derived from an EMBL/GenBank/DDBJ whole genome shotgun (WGS) entry which is preliminary data.</text>
</comment>
<evidence type="ECO:0000256" key="1">
    <source>
        <dbReference type="ARBA" id="ARBA00004651"/>
    </source>
</evidence>